<evidence type="ECO:0000256" key="6">
    <source>
        <dbReference type="HAMAP-Rule" id="MF_00653"/>
    </source>
</evidence>
<keyword evidence="5 6" id="KW-0884">PQQ biosynthesis</keyword>
<dbReference type="KEGG" id="smer:DU99_32340"/>
<dbReference type="AlphaFoldDB" id="A0A222JLM4"/>
<gene>
    <name evidence="6 8" type="primary">pqqB</name>
    <name evidence="8" type="ORF">GHK53_15450</name>
</gene>
<reference evidence="8 9" key="1">
    <citation type="journal article" date="2013" name="Genome Biol.">
        <title>Comparative genomics of the core and accessory genomes of 48 Sinorhizobium strains comprising five genospecies.</title>
        <authorList>
            <person name="Sugawara M."/>
            <person name="Epstein B."/>
            <person name="Badgley B.D."/>
            <person name="Unno T."/>
            <person name="Xu L."/>
            <person name="Reese J."/>
            <person name="Gyaneshwar P."/>
            <person name="Denny R."/>
            <person name="Mudge J."/>
            <person name="Bharti A.K."/>
            <person name="Farmer A.D."/>
            <person name="May G.D."/>
            <person name="Woodward J.E."/>
            <person name="Medigue C."/>
            <person name="Vallenet D."/>
            <person name="Lajus A."/>
            <person name="Rouy Z."/>
            <person name="Martinez-Vaz B."/>
            <person name="Tiffin P."/>
            <person name="Young N.D."/>
            <person name="Sadowsky M.J."/>
        </authorList>
    </citation>
    <scope>NUCLEOTIDE SEQUENCE [LARGE SCALE GENOMIC DNA]</scope>
    <source>
        <strain evidence="8 9">N6B1</strain>
    </source>
</reference>
<dbReference type="HAMAP" id="MF_00653">
    <property type="entry name" value="PQQ_syn_PqqB"/>
    <property type="match status" value="1"/>
</dbReference>
<comment type="function">
    <text evidence="6">May be involved in the transport of PQQ or its precursor to the periplasm.</text>
</comment>
<comment type="caution">
    <text evidence="8">The sequence shown here is derived from an EMBL/GenBank/DDBJ whole genome shotgun (WGS) entry which is preliminary data.</text>
</comment>
<dbReference type="OMA" id="FYIPGCA"/>
<feature type="domain" description="Metallo-beta-lactamase" evidence="7">
    <location>
        <begin position="57"/>
        <end position="271"/>
    </location>
</feature>
<dbReference type="Gene3D" id="3.60.15.10">
    <property type="entry name" value="Ribonuclease Z/Hydroxyacylglutathione hydrolase-like"/>
    <property type="match status" value="1"/>
</dbReference>
<dbReference type="RefSeq" id="WP_003528712.1">
    <property type="nucleotide sequence ID" value="NZ_BJNJ01000042.1"/>
</dbReference>
<protein>
    <recommendedName>
        <fullName evidence="3 6">Coenzyme PQQ synthesis protein B</fullName>
    </recommendedName>
    <alternativeName>
        <fullName evidence="6">Pyrroloquinoline quinone biosynthesis protein B</fullName>
    </alternativeName>
</protein>
<organism evidence="8 9">
    <name type="scientific">Rhizobium meliloti</name>
    <name type="common">Ensifer meliloti</name>
    <name type="synonym">Sinorhizobium meliloti</name>
    <dbReference type="NCBI Taxonomy" id="382"/>
    <lineage>
        <taxon>Bacteria</taxon>
        <taxon>Pseudomonadati</taxon>
        <taxon>Pseudomonadota</taxon>
        <taxon>Alphaproteobacteria</taxon>
        <taxon>Hyphomicrobiales</taxon>
        <taxon>Rhizobiaceae</taxon>
        <taxon>Sinorhizobium/Ensifer group</taxon>
        <taxon>Sinorhizobium</taxon>
    </lineage>
</organism>
<accession>A0A222JLM4</accession>
<dbReference type="InterPro" id="IPR001279">
    <property type="entry name" value="Metallo-B-lactamas"/>
</dbReference>
<dbReference type="PANTHER" id="PTHR42663:SF7">
    <property type="entry name" value="COENZYME PQQ SYNTHESIS PROTEIN B"/>
    <property type="match status" value="1"/>
</dbReference>
<dbReference type="EMBL" id="WISR01000149">
    <property type="protein sequence ID" value="MQW34142.1"/>
    <property type="molecule type" value="Genomic_DNA"/>
</dbReference>
<name>A0A222JLM4_RHIML</name>
<evidence type="ECO:0000256" key="5">
    <source>
        <dbReference type="ARBA" id="ARBA00022905"/>
    </source>
</evidence>
<sequence>MNKTSDLRIIVLGAAAGGGLPQWNCGCRNCAMARDPASGLRPQTQSSLAVSLDGESWTVFNASPDIRQQVQDNCPLQPRRLRHSPIESVVLTNGDIDHLAGLLVLREKQAFTLFSTGAVGRIVSDNPVFQVLDPELVSRKTIEIDEAFSPLSGLDARLFAVPGKVPLFLEDGEPDLGIEGEHTVGLELEAAGRRVYYVPGCAMMTDSLAARLRDADAVFFDGTLFSDDEMILTGTGRKTGRRMGHMPIDGEGGSLDALDLLNIRRKIYVHINNTNPIWRAGSERERVEARGFEIGYDGMEVRL</sequence>
<evidence type="ECO:0000256" key="4">
    <source>
        <dbReference type="ARBA" id="ARBA00022448"/>
    </source>
</evidence>
<evidence type="ECO:0000256" key="1">
    <source>
        <dbReference type="ARBA" id="ARBA00004886"/>
    </source>
</evidence>
<evidence type="ECO:0000256" key="3">
    <source>
        <dbReference type="ARBA" id="ARBA00015084"/>
    </source>
</evidence>
<comment type="similarity">
    <text evidence="2 6">Belongs to the PqqB family.</text>
</comment>
<dbReference type="SUPFAM" id="SSF56281">
    <property type="entry name" value="Metallo-hydrolase/oxidoreductase"/>
    <property type="match status" value="1"/>
</dbReference>
<evidence type="ECO:0000259" key="7">
    <source>
        <dbReference type="Pfam" id="PF12706"/>
    </source>
</evidence>
<evidence type="ECO:0000313" key="8">
    <source>
        <dbReference type="EMBL" id="MQW34142.1"/>
    </source>
</evidence>
<dbReference type="Pfam" id="PF12706">
    <property type="entry name" value="Lactamase_B_2"/>
    <property type="match status" value="1"/>
</dbReference>
<dbReference type="PANTHER" id="PTHR42663">
    <property type="entry name" value="HYDROLASE C777.06C-RELATED-RELATED"/>
    <property type="match status" value="1"/>
</dbReference>
<proteinExistence type="inferred from homology"/>
<dbReference type="NCBIfam" id="TIGR02108">
    <property type="entry name" value="PQQ_syn_pqqB"/>
    <property type="match status" value="1"/>
</dbReference>
<evidence type="ECO:0000313" key="9">
    <source>
        <dbReference type="Proteomes" id="UP000429484"/>
    </source>
</evidence>
<dbReference type="Proteomes" id="UP000429484">
    <property type="component" value="Unassembled WGS sequence"/>
</dbReference>
<dbReference type="InterPro" id="IPR036866">
    <property type="entry name" value="RibonucZ/Hydroxyglut_hydro"/>
</dbReference>
<dbReference type="InterPro" id="IPR011842">
    <property type="entry name" value="PQQ_synth_PqqB"/>
</dbReference>
<keyword evidence="4 6" id="KW-0813">Transport</keyword>
<comment type="pathway">
    <text evidence="1 6">Cofactor biosynthesis; pyrroloquinoline quinone biosynthesis.</text>
</comment>
<evidence type="ECO:0000256" key="2">
    <source>
        <dbReference type="ARBA" id="ARBA00008481"/>
    </source>
</evidence>
<dbReference type="GO" id="GO:0018189">
    <property type="term" value="P:pyrroloquinoline quinone biosynthetic process"/>
    <property type="evidence" value="ECO:0007669"/>
    <property type="project" value="UniProtKB-UniRule"/>
</dbReference>